<feature type="compositionally biased region" description="Acidic residues" evidence="3">
    <location>
        <begin position="125"/>
        <end position="150"/>
    </location>
</feature>
<dbReference type="Pfam" id="PF13339">
    <property type="entry name" value="AATF-Che1"/>
    <property type="match status" value="1"/>
</dbReference>
<feature type="domain" description="AATF leucine zipper-containing" evidence="5">
    <location>
        <begin position="180"/>
        <end position="304"/>
    </location>
</feature>
<feature type="compositionally biased region" description="Basic and acidic residues" evidence="3">
    <location>
        <begin position="41"/>
        <end position="50"/>
    </location>
</feature>
<feature type="compositionally biased region" description="Basic and acidic residues" evidence="3">
    <location>
        <begin position="361"/>
        <end position="375"/>
    </location>
</feature>
<feature type="region of interest" description="Disordered" evidence="3">
    <location>
        <begin position="1"/>
        <end position="153"/>
    </location>
</feature>
<evidence type="ECO:0000313" key="7">
    <source>
        <dbReference type="Proteomes" id="UP000268321"/>
    </source>
</evidence>
<name>A0A4P9ZEA0_9ASCO</name>
<reference evidence="7" key="1">
    <citation type="journal article" date="2018" name="Nat. Microbiol.">
        <title>Leveraging single-cell genomics to expand the fungal tree of life.</title>
        <authorList>
            <person name="Ahrendt S.R."/>
            <person name="Quandt C.A."/>
            <person name="Ciobanu D."/>
            <person name="Clum A."/>
            <person name="Salamov A."/>
            <person name="Andreopoulos B."/>
            <person name="Cheng J.F."/>
            <person name="Woyke T."/>
            <person name="Pelin A."/>
            <person name="Henrissat B."/>
            <person name="Reynolds N.K."/>
            <person name="Benny G.L."/>
            <person name="Smith M.E."/>
            <person name="James T.Y."/>
            <person name="Grigoriev I.V."/>
        </authorList>
    </citation>
    <scope>NUCLEOTIDE SEQUENCE [LARGE SCALE GENOMIC DNA]</scope>
    <source>
        <strain evidence="7">Baker2002</strain>
    </source>
</reference>
<dbReference type="AlphaFoldDB" id="A0A4P9ZEA0"/>
<dbReference type="GO" id="GO:0000462">
    <property type="term" value="P:maturation of SSU-rRNA from tricistronic rRNA transcript (SSU-rRNA, 5.8S rRNA, LSU-rRNA)"/>
    <property type="evidence" value="ECO:0007669"/>
    <property type="project" value="TreeGrafter"/>
</dbReference>
<keyword evidence="7" id="KW-1185">Reference proteome</keyword>
<dbReference type="PANTHER" id="PTHR15565:SF0">
    <property type="entry name" value="PROTEIN AATF"/>
    <property type="match status" value="1"/>
</dbReference>
<evidence type="ECO:0000259" key="4">
    <source>
        <dbReference type="Pfam" id="PF08164"/>
    </source>
</evidence>
<feature type="compositionally biased region" description="Polar residues" evidence="3">
    <location>
        <begin position="1"/>
        <end position="25"/>
    </location>
</feature>
<feature type="compositionally biased region" description="Acidic residues" evidence="3">
    <location>
        <begin position="105"/>
        <end position="114"/>
    </location>
</feature>
<accession>A0A4P9ZEA0</accession>
<dbReference type="InterPro" id="IPR039223">
    <property type="entry name" value="AATF/Bfr2"/>
</dbReference>
<dbReference type="Pfam" id="PF08164">
    <property type="entry name" value="TRAUB"/>
    <property type="match status" value="1"/>
</dbReference>
<feature type="domain" description="Apoptosis-antagonizing transcription factor C-terminal" evidence="4">
    <location>
        <begin position="406"/>
        <end position="486"/>
    </location>
</feature>
<organism evidence="6 7">
    <name type="scientific">Metschnikowia bicuspidata</name>
    <dbReference type="NCBI Taxonomy" id="27322"/>
    <lineage>
        <taxon>Eukaryota</taxon>
        <taxon>Fungi</taxon>
        <taxon>Dikarya</taxon>
        <taxon>Ascomycota</taxon>
        <taxon>Saccharomycotina</taxon>
        <taxon>Pichiomycetes</taxon>
        <taxon>Metschnikowiaceae</taxon>
        <taxon>Metschnikowia</taxon>
    </lineage>
</organism>
<evidence type="ECO:0000313" key="6">
    <source>
        <dbReference type="EMBL" id="RKP31108.1"/>
    </source>
</evidence>
<dbReference type="InterPro" id="IPR012617">
    <property type="entry name" value="AATF_C"/>
</dbReference>
<protein>
    <recommendedName>
        <fullName evidence="2">Protein BFR2</fullName>
    </recommendedName>
</protein>
<proteinExistence type="inferred from homology"/>
<evidence type="ECO:0000259" key="5">
    <source>
        <dbReference type="Pfam" id="PF13339"/>
    </source>
</evidence>
<evidence type="ECO:0000256" key="3">
    <source>
        <dbReference type="SAM" id="MobiDB-lite"/>
    </source>
</evidence>
<comment type="similarity">
    <text evidence="1">Belongs to the AATF family.</text>
</comment>
<dbReference type="GO" id="GO:0005730">
    <property type="term" value="C:nucleolus"/>
    <property type="evidence" value="ECO:0007669"/>
    <property type="project" value="TreeGrafter"/>
</dbReference>
<sequence length="518" mass="58380">MASKTLAEQNAELSQTKIDYNIENNDFQDRIGSGSEDLDSADEHARDHYVKVPKSKLRKPTSAIRSQKYNGKVVSREALYDDENGTSEMRVSGSDESDVGSASDDASEQEEGDSDSGASFRSNSDEDQSSDEGSGDEESDKSENEEDEALADAKRSRIQQILANERKQIVKRLSESATNDALKGHAIIQQQKEFDAHIDARLKIQKALNTSNLLPIDKKTLQKTEIASKKSHKYLAEATTKCYDLLDTIFALRKQLYNKDKVLSEPLEAVPAKRTLAEYLETTGKFDKVLNKYRGTVLTKWLAKIQHSSGSNAINAGKFKALNQSAEQQVINNLYDMDRLLKRTKLNRRKIKPLGHEYIEEKQQQHADENEKANENDDSIPEDAPKQSRSLNLQEMDLIFDDEDFYRVLLNDLVDKKIQSSDPTAGLLFALKGAASTKLKKNVDNKASKGRKLRYHVQEKIANFDSPRPWLKWNNSQVDEFFASLLGQKISMKEESSDDDKEVEEDVMVPDSGIQLFG</sequence>
<evidence type="ECO:0000256" key="2">
    <source>
        <dbReference type="ARBA" id="ARBA00013850"/>
    </source>
</evidence>
<feature type="region of interest" description="Disordered" evidence="3">
    <location>
        <begin position="361"/>
        <end position="388"/>
    </location>
</feature>
<gene>
    <name evidence="6" type="ORF">METBISCDRAFT_26819</name>
</gene>
<dbReference type="EMBL" id="ML004446">
    <property type="protein sequence ID" value="RKP31108.1"/>
    <property type="molecule type" value="Genomic_DNA"/>
</dbReference>
<dbReference type="OrthoDB" id="5783963at2759"/>
<dbReference type="InterPro" id="IPR025160">
    <property type="entry name" value="AATF"/>
</dbReference>
<dbReference type="PANTHER" id="PTHR15565">
    <property type="entry name" value="AATF PROTEIN APOPTOSIS ANTAGONIZING TRANSCRIPTION FACTOR"/>
    <property type="match status" value="1"/>
</dbReference>
<dbReference type="Proteomes" id="UP000268321">
    <property type="component" value="Unassembled WGS sequence"/>
</dbReference>
<evidence type="ECO:0000256" key="1">
    <source>
        <dbReference type="ARBA" id="ARBA00008966"/>
    </source>
</evidence>